<feature type="domain" description="Conserved hypothetical protein CHP02391" evidence="2">
    <location>
        <begin position="15"/>
        <end position="78"/>
    </location>
</feature>
<reference evidence="3 4" key="1">
    <citation type="submission" date="2021-03" db="EMBL/GenBank/DDBJ databases">
        <title>Streptomyces strains.</title>
        <authorList>
            <person name="Lund M.B."/>
            <person name="Toerring T."/>
        </authorList>
    </citation>
    <scope>NUCLEOTIDE SEQUENCE [LARGE SCALE GENOMIC DNA]</scope>
    <source>
        <strain evidence="3 4">KCC S-1010</strain>
    </source>
</reference>
<dbReference type="EMBL" id="CP071595">
    <property type="protein sequence ID" value="QSY52770.1"/>
    <property type="molecule type" value="Genomic_DNA"/>
</dbReference>
<dbReference type="Proteomes" id="UP000671836">
    <property type="component" value="Chromosome"/>
</dbReference>
<gene>
    <name evidence="3" type="ORF">J3S04_32685</name>
</gene>
<evidence type="ECO:0000256" key="1">
    <source>
        <dbReference type="SAM" id="MobiDB-lite"/>
    </source>
</evidence>
<accession>A0ABX7RX66</accession>
<dbReference type="InterPro" id="IPR012654">
    <property type="entry name" value="CHP02391"/>
</dbReference>
<evidence type="ECO:0000313" key="3">
    <source>
        <dbReference type="EMBL" id="QSY52770.1"/>
    </source>
</evidence>
<dbReference type="Pfam" id="PF09509">
    <property type="entry name" value="Hypoth_Ymh"/>
    <property type="match status" value="1"/>
</dbReference>
<organism evidence="3 4">
    <name type="scientific">Streptomyces griseocarneus</name>
    <dbReference type="NCBI Taxonomy" id="51201"/>
    <lineage>
        <taxon>Bacteria</taxon>
        <taxon>Bacillati</taxon>
        <taxon>Actinomycetota</taxon>
        <taxon>Actinomycetes</taxon>
        <taxon>Kitasatosporales</taxon>
        <taxon>Streptomycetaceae</taxon>
        <taxon>Streptomyces</taxon>
    </lineage>
</organism>
<protein>
    <recommendedName>
        <fullName evidence="2">Conserved hypothetical protein CHP02391 domain-containing protein</fullName>
    </recommendedName>
</protein>
<evidence type="ECO:0000313" key="4">
    <source>
        <dbReference type="Proteomes" id="UP000671836"/>
    </source>
</evidence>
<keyword evidence="4" id="KW-1185">Reference proteome</keyword>
<evidence type="ECO:0000259" key="2">
    <source>
        <dbReference type="Pfam" id="PF09509"/>
    </source>
</evidence>
<name>A0ABX7RX66_9ACTN</name>
<proteinExistence type="predicted"/>
<sequence>MGAVRFFAAEPPKPGEPGLRRPGDPTNQTVKAMNEGLRSFAPGVQLAIRNTSAHGAGPMAALDALEQLGALSLPARWIDDCEDAAA</sequence>
<feature type="region of interest" description="Disordered" evidence="1">
    <location>
        <begin position="1"/>
        <end position="26"/>
    </location>
</feature>